<evidence type="ECO:0000313" key="1">
    <source>
        <dbReference type="EMBL" id="KAJ8641247.1"/>
    </source>
</evidence>
<protein>
    <submittedName>
        <fullName evidence="1">Uncharacterized protein</fullName>
    </submittedName>
</protein>
<dbReference type="EMBL" id="CM056813">
    <property type="protein sequence ID" value="KAJ8641247.1"/>
    <property type="molecule type" value="Genomic_DNA"/>
</dbReference>
<sequence length="315" mass="36046">MRQLRRSNKRLKSTKTEQKEIVEEHPIIPKPKSSKTEDKAIEEEQHEAKSSKTKGKVVVEEQHKAKSSETEDKTGVEEQNKAMEESVRTIKLVWGEDISCAQMPANCGVSQLREIARDRFPSLKAVPIKYKDQEGDLVTITTTEELRWAEASVNLQGSLRVFIAEVNPERDPLFSHQSKNGNPVQKHMIRGQNNGSPFIDDWIIEFVQLLKNQVGLILMEKFQEMAALAFFHWGNVHMSRARKRVPLTEDASTELVVDQVRKAYEWAQRVYEEAGKKYNEALHIKSDFYEGLLALGQQRSLSKRNLPGISQLPAR</sequence>
<organism evidence="1 2">
    <name type="scientific">Persea americana</name>
    <name type="common">Avocado</name>
    <dbReference type="NCBI Taxonomy" id="3435"/>
    <lineage>
        <taxon>Eukaryota</taxon>
        <taxon>Viridiplantae</taxon>
        <taxon>Streptophyta</taxon>
        <taxon>Embryophyta</taxon>
        <taxon>Tracheophyta</taxon>
        <taxon>Spermatophyta</taxon>
        <taxon>Magnoliopsida</taxon>
        <taxon>Magnoliidae</taxon>
        <taxon>Laurales</taxon>
        <taxon>Lauraceae</taxon>
        <taxon>Persea</taxon>
    </lineage>
</organism>
<name>A0ACC2M623_PERAE</name>
<evidence type="ECO:0000313" key="2">
    <source>
        <dbReference type="Proteomes" id="UP001234297"/>
    </source>
</evidence>
<comment type="caution">
    <text evidence="1">The sequence shown here is derived from an EMBL/GenBank/DDBJ whole genome shotgun (WGS) entry which is preliminary data.</text>
</comment>
<keyword evidence="2" id="KW-1185">Reference proteome</keyword>
<dbReference type="Proteomes" id="UP001234297">
    <property type="component" value="Chromosome 5"/>
</dbReference>
<accession>A0ACC2M623</accession>
<reference evidence="1 2" key="1">
    <citation type="journal article" date="2022" name="Hortic Res">
        <title>A haplotype resolved chromosomal level avocado genome allows analysis of novel avocado genes.</title>
        <authorList>
            <person name="Nath O."/>
            <person name="Fletcher S.J."/>
            <person name="Hayward A."/>
            <person name="Shaw L.M."/>
            <person name="Masouleh A.K."/>
            <person name="Furtado A."/>
            <person name="Henry R.J."/>
            <person name="Mitter N."/>
        </authorList>
    </citation>
    <scope>NUCLEOTIDE SEQUENCE [LARGE SCALE GENOMIC DNA]</scope>
    <source>
        <strain evidence="2">cv. Hass</strain>
    </source>
</reference>
<gene>
    <name evidence="1" type="ORF">MRB53_017941</name>
</gene>
<proteinExistence type="predicted"/>